<evidence type="ECO:0000256" key="1">
    <source>
        <dbReference type="SAM" id="Phobius"/>
    </source>
</evidence>
<organism evidence="2 3">
    <name type="scientific">Halteria grandinella</name>
    <dbReference type="NCBI Taxonomy" id="5974"/>
    <lineage>
        <taxon>Eukaryota</taxon>
        <taxon>Sar</taxon>
        <taxon>Alveolata</taxon>
        <taxon>Ciliophora</taxon>
        <taxon>Intramacronucleata</taxon>
        <taxon>Spirotrichea</taxon>
        <taxon>Stichotrichia</taxon>
        <taxon>Sporadotrichida</taxon>
        <taxon>Halteriidae</taxon>
        <taxon>Halteria</taxon>
    </lineage>
</organism>
<accession>A0A8J8SY29</accession>
<keyword evidence="1" id="KW-0472">Membrane</keyword>
<reference evidence="2" key="1">
    <citation type="submission" date="2019-06" db="EMBL/GenBank/DDBJ databases">
        <authorList>
            <person name="Zheng W."/>
        </authorList>
    </citation>
    <scope>NUCLEOTIDE SEQUENCE</scope>
    <source>
        <strain evidence="2">QDHG01</strain>
    </source>
</reference>
<evidence type="ECO:0000313" key="3">
    <source>
        <dbReference type="Proteomes" id="UP000785679"/>
    </source>
</evidence>
<keyword evidence="3" id="KW-1185">Reference proteome</keyword>
<proteinExistence type="predicted"/>
<dbReference type="Proteomes" id="UP000785679">
    <property type="component" value="Unassembled WGS sequence"/>
</dbReference>
<gene>
    <name evidence="2" type="ORF">FGO68_gene1423</name>
</gene>
<dbReference type="EMBL" id="RRYP01016583">
    <property type="protein sequence ID" value="TNV74870.1"/>
    <property type="molecule type" value="Genomic_DNA"/>
</dbReference>
<dbReference type="AlphaFoldDB" id="A0A8J8SY29"/>
<keyword evidence="1" id="KW-0812">Transmembrane</keyword>
<comment type="caution">
    <text evidence="2">The sequence shown here is derived from an EMBL/GenBank/DDBJ whole genome shotgun (WGS) entry which is preliminary data.</text>
</comment>
<name>A0A8J8SY29_HALGN</name>
<protein>
    <submittedName>
        <fullName evidence="2">Uncharacterized protein</fullName>
    </submittedName>
</protein>
<feature type="transmembrane region" description="Helical" evidence="1">
    <location>
        <begin position="50"/>
        <end position="67"/>
    </location>
</feature>
<keyword evidence="1" id="KW-1133">Transmembrane helix</keyword>
<sequence>MFRYINYRARKRFLPAFRFFRNMKIQLLFCLYSYVILSNSLVQVSHCSALLNIYFFKLCHFMIKIIFKKSNKYIIKFLSNFLFYRIQI</sequence>
<evidence type="ECO:0000313" key="2">
    <source>
        <dbReference type="EMBL" id="TNV74870.1"/>
    </source>
</evidence>